<dbReference type="Proteomes" id="UP000000752">
    <property type="component" value="Chromosome"/>
</dbReference>
<organism evidence="1 2">
    <name type="scientific">Pyrococcus horikoshii (strain ATCC 700860 / DSM 12428 / JCM 9974 / NBRC 100139 / OT-3)</name>
    <dbReference type="NCBI Taxonomy" id="70601"/>
    <lineage>
        <taxon>Archaea</taxon>
        <taxon>Methanobacteriati</taxon>
        <taxon>Methanobacteriota</taxon>
        <taxon>Thermococci</taxon>
        <taxon>Thermococcales</taxon>
        <taxon>Thermococcaceae</taxon>
        <taxon>Pyrococcus</taxon>
    </lineage>
</organism>
<dbReference type="Gene3D" id="3.10.20.830">
    <property type="entry name" value="Bifunctional heparan sulphate n-deacetylase/n-sulphotransferase"/>
    <property type="match status" value="1"/>
</dbReference>
<evidence type="ECO:0000313" key="1">
    <source>
        <dbReference type="EMBL" id="BAA29624.1"/>
    </source>
</evidence>
<name>O58270_PYRHO</name>
<keyword evidence="2" id="KW-1185">Reference proteome</keyword>
<dbReference type="AlphaFoldDB" id="O58270"/>
<dbReference type="eggNOG" id="arCOG05853">
    <property type="taxonomic scope" value="Archaea"/>
</dbReference>
<gene>
    <name evidence="1" type="ordered locus">PH0535</name>
</gene>
<dbReference type="EMBL" id="BA000001">
    <property type="protein sequence ID" value="BAA29624.1"/>
    <property type="molecule type" value="Genomic_DNA"/>
</dbReference>
<proteinExistence type="predicted"/>
<reference evidence="1 2" key="1">
    <citation type="journal article" date="1998" name="DNA Res.">
        <title>Complete sequence and gene organization of the genome of a hyper-thermophilic archaebacterium, Pyrococcus horikoshii OT3.</title>
        <authorList>
            <person name="Kawarabayasi Y."/>
            <person name="Sawada M."/>
            <person name="Horikawa H."/>
            <person name="Haikawa Y."/>
            <person name="Hino Y."/>
            <person name="Yamamoto S."/>
            <person name="Sekine M."/>
            <person name="Baba S."/>
            <person name="Kosugi H."/>
            <person name="Hosoyama A."/>
            <person name="Nagai Y."/>
            <person name="Sakai M."/>
            <person name="Ogura K."/>
            <person name="Otuka R."/>
            <person name="Nakazawa H."/>
            <person name="Takamiya M."/>
            <person name="Ohfuku Y."/>
            <person name="Funahashi T."/>
            <person name="Tanaka T."/>
            <person name="Kudoh Y."/>
            <person name="Yamazaki J."/>
            <person name="Kushida N."/>
            <person name="Oguchi A."/>
            <person name="Aoki K."/>
            <person name="Nakamura Y."/>
            <person name="Robb T.F."/>
            <person name="Horikoshi K."/>
            <person name="Masuchi Y."/>
            <person name="Shizuya H."/>
            <person name="Kikuchi H."/>
        </authorList>
    </citation>
    <scope>NUCLEOTIDE SEQUENCE [LARGE SCALE GENOMIC DNA]</scope>
    <source>
        <strain evidence="2">ATCC 700860 / DSM 12428 / JCM 9974 / NBRC 100139 / OT-3</strain>
    </source>
</reference>
<dbReference type="KEGG" id="pho:PH0535"/>
<sequence>MLGMAKCPVCGSTLDWRELIEQMLSMENAREVFSDKERFLKELEEFTFKCPVCGEEFLGKYLPREEGEKVFELLNDFKGSIDWERRKVRIRLNQLLVLDKMLEEWDRRVKNVGHK</sequence>
<protein>
    <submittedName>
        <fullName evidence="1">Uncharacterized protein</fullName>
    </submittedName>
</protein>
<accession>O58270</accession>
<evidence type="ECO:0000313" key="2">
    <source>
        <dbReference type="Proteomes" id="UP000000752"/>
    </source>
</evidence>
<dbReference type="EnsemblBacteria" id="BAA29624">
    <property type="protein sequence ID" value="BAA29624"/>
    <property type="gene ID" value="BAA29624"/>
</dbReference>
<dbReference type="STRING" id="70601.gene:9377470"/>
<dbReference type="PIR" id="C71167">
    <property type="entry name" value="C71167"/>
</dbReference>